<accession>A0AAU3HTQ2</accession>
<keyword evidence="1" id="KW-1133">Transmembrane helix</keyword>
<evidence type="ECO:0008006" key="3">
    <source>
        <dbReference type="Google" id="ProtNLM"/>
    </source>
</evidence>
<dbReference type="AlphaFoldDB" id="A0AAU3HTQ2"/>
<keyword evidence="1" id="KW-0472">Membrane</keyword>
<evidence type="ECO:0000256" key="1">
    <source>
        <dbReference type="SAM" id="Phobius"/>
    </source>
</evidence>
<gene>
    <name evidence="2" type="ORF">OG699_10710</name>
</gene>
<evidence type="ECO:0000313" key="2">
    <source>
        <dbReference type="EMBL" id="WTZ08418.1"/>
    </source>
</evidence>
<reference evidence="2" key="1">
    <citation type="submission" date="2022-10" db="EMBL/GenBank/DDBJ databases">
        <title>The complete genomes of actinobacterial strains from the NBC collection.</title>
        <authorList>
            <person name="Joergensen T.S."/>
            <person name="Alvarez Arevalo M."/>
            <person name="Sterndorff E.B."/>
            <person name="Faurdal D."/>
            <person name="Vuksanovic O."/>
            <person name="Mourched A.-S."/>
            <person name="Charusanti P."/>
            <person name="Shaw S."/>
            <person name="Blin K."/>
            <person name="Weber T."/>
        </authorList>
    </citation>
    <scope>NUCLEOTIDE SEQUENCE</scope>
    <source>
        <strain evidence="2">NBC_01393</strain>
    </source>
</reference>
<keyword evidence="1" id="KW-0812">Transmembrane</keyword>
<organism evidence="2">
    <name type="scientific">Streptomyces sp. NBC_01393</name>
    <dbReference type="NCBI Taxonomy" id="2903851"/>
    <lineage>
        <taxon>Bacteria</taxon>
        <taxon>Bacillati</taxon>
        <taxon>Actinomycetota</taxon>
        <taxon>Actinomycetes</taxon>
        <taxon>Kitasatosporales</taxon>
        <taxon>Streptomycetaceae</taxon>
        <taxon>Streptomyces</taxon>
    </lineage>
</organism>
<dbReference type="EMBL" id="CP109546">
    <property type="protein sequence ID" value="WTZ08418.1"/>
    <property type="molecule type" value="Genomic_DNA"/>
</dbReference>
<proteinExistence type="predicted"/>
<sequence length="137" mass="14720">MRTFVEAATGLPGILFTAALVVAVCFWLLVAVGVVTVDSFDADADLDAWSMGGVPVTVALSLLTVLAWLLNVAATALLTVLAPSGTVNGVLHLLAPAVSLLVAWRLTCLFVRPLHRHFPEEPGPLADHRKHRRRTHR</sequence>
<name>A0AAU3HTQ2_9ACTN</name>
<protein>
    <recommendedName>
        <fullName evidence="3">DUF4328 domain-containing protein</fullName>
    </recommendedName>
</protein>
<feature type="transmembrane region" description="Helical" evidence="1">
    <location>
        <begin position="49"/>
        <end position="70"/>
    </location>
</feature>
<feature type="transmembrane region" description="Helical" evidence="1">
    <location>
        <begin position="14"/>
        <end position="37"/>
    </location>
</feature>